<name>A0A0G2F7J4_9PEZI</name>
<reference evidence="1 2" key="2">
    <citation type="submission" date="2015-05" db="EMBL/GenBank/DDBJ databases">
        <authorList>
            <person name="Morales-Cruz A."/>
            <person name="Amrine K.C."/>
            <person name="Cantu D."/>
        </authorList>
    </citation>
    <scope>NUCLEOTIDE SEQUENCE [LARGE SCALE GENOMIC DNA]</scope>
    <source>
        <strain evidence="1">DA912</strain>
    </source>
</reference>
<dbReference type="Proteomes" id="UP000034680">
    <property type="component" value="Unassembled WGS sequence"/>
</dbReference>
<dbReference type="EMBL" id="LCUC01000520">
    <property type="protein sequence ID" value="KKY30189.1"/>
    <property type="molecule type" value="Genomic_DNA"/>
</dbReference>
<proteinExistence type="predicted"/>
<dbReference type="InterPro" id="IPR021848">
    <property type="entry name" value="HODM_asu-like"/>
</dbReference>
<sequence>MGIQKRTRSEWIRIDSGYLSRIQDRQELVREKPHLTIGTGPKVDAAISELYDEVMVRYLPARFPTIFQASRSGDLINNDATSLSYPVTNLESLTPTAMLTYMSENVEEDFYLMCPDETDSQYRLEGYIACFPGGFLSPARVGESVRELHQPVPGYERKLGLSVDRYFARMVPGDFIGRMNWSLQVDGEDLFRTDGNNYYPGTEQEVAVAKEDPRLGECFLRVEHQTLTKLPRTGAVVFTVRSYVTPLYKVREDGDGVALAEAIEGMPDGLAGYKMRQYWGAKVLSWLKGGPGDDED</sequence>
<keyword evidence="2" id="KW-1185">Reference proteome</keyword>
<dbReference type="Pfam" id="PF11927">
    <property type="entry name" value="HODM_asu-like"/>
    <property type="match status" value="1"/>
</dbReference>
<organism evidence="1 2">
    <name type="scientific">Diaporthe ampelina</name>
    <dbReference type="NCBI Taxonomy" id="1214573"/>
    <lineage>
        <taxon>Eukaryota</taxon>
        <taxon>Fungi</taxon>
        <taxon>Dikarya</taxon>
        <taxon>Ascomycota</taxon>
        <taxon>Pezizomycotina</taxon>
        <taxon>Sordariomycetes</taxon>
        <taxon>Sordariomycetidae</taxon>
        <taxon>Diaporthales</taxon>
        <taxon>Diaporthaceae</taxon>
        <taxon>Diaporthe</taxon>
    </lineage>
</organism>
<evidence type="ECO:0000313" key="1">
    <source>
        <dbReference type="EMBL" id="KKY30189.1"/>
    </source>
</evidence>
<protein>
    <submittedName>
        <fullName evidence="1">Putative hrq family protein 2</fullName>
    </submittedName>
</protein>
<evidence type="ECO:0000313" key="2">
    <source>
        <dbReference type="Proteomes" id="UP000034680"/>
    </source>
</evidence>
<gene>
    <name evidence="1" type="ORF">UCDDA912_g09880</name>
</gene>
<comment type="caution">
    <text evidence="1">The sequence shown here is derived from an EMBL/GenBank/DDBJ whole genome shotgun (WGS) entry which is preliminary data.</text>
</comment>
<dbReference type="STRING" id="1214573.A0A0G2F7J4"/>
<dbReference type="AlphaFoldDB" id="A0A0G2F7J4"/>
<accession>A0A0G2F7J4</accession>
<reference evidence="1 2" key="1">
    <citation type="submission" date="2015-05" db="EMBL/GenBank/DDBJ databases">
        <title>Distinctive expansion of gene families associated with plant cell wall degradation and secondary metabolism in the genomes of grapevine trunk pathogens.</title>
        <authorList>
            <person name="Lawrence D.P."/>
            <person name="Travadon R."/>
            <person name="Rolshausen P.E."/>
            <person name="Baumgartner K."/>
        </authorList>
    </citation>
    <scope>NUCLEOTIDE SEQUENCE [LARGE SCALE GENOMIC DNA]</scope>
    <source>
        <strain evidence="1">DA912</strain>
    </source>
</reference>
<dbReference type="OrthoDB" id="5043642at2759"/>